<dbReference type="InterPro" id="IPR024490">
    <property type="entry name" value="DUF2759"/>
</dbReference>
<evidence type="ECO:0008006" key="4">
    <source>
        <dbReference type="Google" id="ProtNLM"/>
    </source>
</evidence>
<evidence type="ECO:0000313" key="2">
    <source>
        <dbReference type="EMBL" id="MBM7588604.1"/>
    </source>
</evidence>
<sequence length="59" mass="6636">MHITLFEILMFVFTILIFAGVVRSFKAKNMFAVGYGFIALVTFVVADVLIIYYATLPKA</sequence>
<dbReference type="EMBL" id="JAFBEB010000001">
    <property type="protein sequence ID" value="MBM7588604.1"/>
    <property type="molecule type" value="Genomic_DNA"/>
</dbReference>
<dbReference type="Pfam" id="PF10958">
    <property type="entry name" value="DUF2759"/>
    <property type="match status" value="1"/>
</dbReference>
<name>A0A939BSJ9_9BACL</name>
<protein>
    <recommendedName>
        <fullName evidence="4">DUF2759 domain-containing protein</fullName>
    </recommendedName>
</protein>
<keyword evidence="3" id="KW-1185">Reference proteome</keyword>
<gene>
    <name evidence="2" type="ORF">JOD01_000190</name>
</gene>
<feature type="transmembrane region" description="Helical" evidence="1">
    <location>
        <begin position="32"/>
        <end position="54"/>
    </location>
</feature>
<evidence type="ECO:0000256" key="1">
    <source>
        <dbReference type="SAM" id="Phobius"/>
    </source>
</evidence>
<evidence type="ECO:0000313" key="3">
    <source>
        <dbReference type="Proteomes" id="UP000717624"/>
    </source>
</evidence>
<feature type="transmembrane region" description="Helical" evidence="1">
    <location>
        <begin position="6"/>
        <end position="25"/>
    </location>
</feature>
<keyword evidence="1" id="KW-0812">Transmembrane</keyword>
<dbReference type="Proteomes" id="UP000717624">
    <property type="component" value="Unassembled WGS sequence"/>
</dbReference>
<keyword evidence="1" id="KW-1133">Transmembrane helix</keyword>
<organism evidence="2 3">
    <name type="scientific">Brevibacillus fulvus</name>
    <dbReference type="NCBI Taxonomy" id="1125967"/>
    <lineage>
        <taxon>Bacteria</taxon>
        <taxon>Bacillati</taxon>
        <taxon>Bacillota</taxon>
        <taxon>Bacilli</taxon>
        <taxon>Bacillales</taxon>
        <taxon>Paenibacillaceae</taxon>
        <taxon>Brevibacillus</taxon>
    </lineage>
</organism>
<proteinExistence type="predicted"/>
<comment type="caution">
    <text evidence="2">The sequence shown here is derived from an EMBL/GenBank/DDBJ whole genome shotgun (WGS) entry which is preliminary data.</text>
</comment>
<dbReference type="AlphaFoldDB" id="A0A939BSJ9"/>
<accession>A0A939BSJ9</accession>
<dbReference type="RefSeq" id="WP_204516350.1">
    <property type="nucleotide sequence ID" value="NZ_BAABIN010000009.1"/>
</dbReference>
<keyword evidence="1" id="KW-0472">Membrane</keyword>
<reference evidence="2" key="1">
    <citation type="submission" date="2021-01" db="EMBL/GenBank/DDBJ databases">
        <title>Genomic Encyclopedia of Type Strains, Phase IV (KMG-IV): sequencing the most valuable type-strain genomes for metagenomic binning, comparative biology and taxonomic classification.</title>
        <authorList>
            <person name="Goeker M."/>
        </authorList>
    </citation>
    <scope>NUCLEOTIDE SEQUENCE</scope>
    <source>
        <strain evidence="2">DSM 25523</strain>
    </source>
</reference>